<dbReference type="Proteomes" id="UP000015503">
    <property type="component" value="Chromosome"/>
</dbReference>
<dbReference type="KEGG" id="pre:PCA10_28970"/>
<keyword evidence="4" id="KW-1185">Reference proteome</keyword>
<accession>S6AFC0</accession>
<dbReference type="STRING" id="1245471.PCA10_28730"/>
<dbReference type="RefSeq" id="WP_016492797.1">
    <property type="nucleotide sequence ID" value="NC_021499.1"/>
</dbReference>
<dbReference type="EMBL" id="AP013068">
    <property type="protein sequence ID" value="BAN48629.1"/>
    <property type="molecule type" value="Genomic_DNA"/>
</dbReference>
<sequence length="79" mass="9034">MRTVSFQGTGLSHSQRLRMDQQQAIARSFINPILQAQVDQTIRTLDERKEQGAKSEKVWFLDYEEKGTPCVAEMAGYTL</sequence>
<protein>
    <submittedName>
        <fullName evidence="2">Uncharacterized protein</fullName>
    </submittedName>
</protein>
<dbReference type="HOGENOM" id="CLU_197557_0_0_6"/>
<organism evidence="2 4">
    <name type="scientific">Metapseudomonas resinovorans NBRC 106553</name>
    <dbReference type="NCBI Taxonomy" id="1245471"/>
    <lineage>
        <taxon>Bacteria</taxon>
        <taxon>Pseudomonadati</taxon>
        <taxon>Pseudomonadota</taxon>
        <taxon>Gammaproteobacteria</taxon>
        <taxon>Pseudomonadales</taxon>
        <taxon>Pseudomonadaceae</taxon>
        <taxon>Metapseudomonas</taxon>
    </lineage>
</organism>
<dbReference type="OrthoDB" id="6974193at2"/>
<reference evidence="2 4" key="1">
    <citation type="journal article" date="2013" name="Genome Announc.">
        <title>Complete Genome Sequence of the Carbazole Degrader Pseudomonas resinovorans Strain CA10 (NBRC 106553).</title>
        <authorList>
            <person name="Shintani M."/>
            <person name="Hosoyama A."/>
            <person name="Ohji S."/>
            <person name="Tsuchikane K."/>
            <person name="Takarada H."/>
            <person name="Yamazoe A."/>
            <person name="Fujita N."/>
            <person name="Nojiri H."/>
        </authorList>
    </citation>
    <scope>NUCLEOTIDE SEQUENCE [LARGE SCALE GENOMIC DNA]</scope>
    <source>
        <strain evidence="2 4">NBRC 106553</strain>
    </source>
</reference>
<dbReference type="EMBL" id="AP013068">
    <property type="protein sequence ID" value="BAN48605.1"/>
    <property type="molecule type" value="Genomic_DNA"/>
</dbReference>
<dbReference type="eggNOG" id="ENOG5031HMH">
    <property type="taxonomic scope" value="Bacteria"/>
</dbReference>
<dbReference type="PATRIC" id="fig|1245471.3.peg.2907"/>
<dbReference type="KEGG" id="pre:PCA10_28730"/>
<dbReference type="AlphaFoldDB" id="S6AFC0"/>
<gene>
    <name evidence="1" type="ORF">PCA10_28730</name>
    <name evidence="2" type="ORF">PCA10_28850</name>
    <name evidence="3" type="ORF">PCA10_28970</name>
</gene>
<name>S6AFC0_METRE</name>
<dbReference type="EMBL" id="AP013068">
    <property type="protein sequence ID" value="BAN48617.1"/>
    <property type="molecule type" value="Genomic_DNA"/>
</dbReference>
<evidence type="ECO:0000313" key="2">
    <source>
        <dbReference type="EMBL" id="BAN48617.1"/>
    </source>
</evidence>
<evidence type="ECO:0000313" key="1">
    <source>
        <dbReference type="EMBL" id="BAN48605.1"/>
    </source>
</evidence>
<evidence type="ECO:0000313" key="3">
    <source>
        <dbReference type="EMBL" id="BAN48629.1"/>
    </source>
</evidence>
<dbReference type="KEGG" id="pre:PCA10_28850"/>
<proteinExistence type="predicted"/>
<evidence type="ECO:0000313" key="4">
    <source>
        <dbReference type="Proteomes" id="UP000015503"/>
    </source>
</evidence>